<keyword evidence="4" id="KW-1185">Reference proteome</keyword>
<keyword evidence="2" id="KW-0732">Signal</keyword>
<sequence length="749" mass="82798">MVKQKRLISRLLSMFLVFLLLCAIIPAGASAQENGKEEKQMWEVPEETAHVSEKLDTPLEGEQSNVQEIGEPSLKQENTIFPTDMRTDENGEAELTLPIEKPEKSALTSIADEDYEYDTENHKLTVYTNEGTNKWRSEVPDIKGAVITLEIMKGVTAIEDEAFFGCTSLNEVLIADTVENIGPKGFAYCTSLKQISIPSSVKEIGKLAFSVCNSLAEIYLSEGLEYIGERAFLGCPMENIVLPEGIKIIKDRAFVDCKNLKSITIPEGVNFIDGGIFAGCLSLETVNLPETATQIAGGAFYKCISLKTINIPENIMSLGMGTFAGCASLETINIPLKVTVLDESVFQDCASLESIEIPKDVVKIAESAFEGCTRLLSITMKPMTPPDIDEYIFENLPENYKIFVPAGTVEIYKTSQGWSEYKDHILEVSNNYYYDDQSKKLTIMANAGTTEWRKDYPEEIAFVQTVDIQEGVMAIEKEAFKDCRSLAAVSISDSVENIGESAFSGCKSLAEIAVPKNIERIPKTAFAECEELEKVILSEGLASIGEYAFFGCEGLKSITIPESVSAIFDNAFVNCENLAVVNISRKIPANIGISIFSGLPENYRIYVPAGTVFTYRADKGWSEYKDHICEKVQFKDLKANGESEKETTTELTLVFDQDIKGLALDDITLKGAAKVKLIQDKESGVYKLKIKDISVKNNEEVNVKVQKDGYCINPNDKDVGVYVKKTSSYDPKPSDDSKYDSGKKKRQKC</sequence>
<dbReference type="PANTHER" id="PTHR45661">
    <property type="entry name" value="SURFACE ANTIGEN"/>
    <property type="match status" value="1"/>
</dbReference>
<evidence type="ECO:0000256" key="2">
    <source>
        <dbReference type="SAM" id="SignalP"/>
    </source>
</evidence>
<dbReference type="Gene3D" id="3.80.10.10">
    <property type="entry name" value="Ribonuclease Inhibitor"/>
    <property type="match status" value="2"/>
</dbReference>
<name>A0ABT5UVD7_EUBLI</name>
<evidence type="ECO:0000313" key="4">
    <source>
        <dbReference type="Proteomes" id="UP001215087"/>
    </source>
</evidence>
<proteinExistence type="predicted"/>
<comment type="caution">
    <text evidence="3">The sequence shown here is derived from an EMBL/GenBank/DDBJ whole genome shotgun (WGS) entry which is preliminary data.</text>
</comment>
<dbReference type="PANTHER" id="PTHR45661:SF3">
    <property type="entry name" value="IG-LIKE DOMAIN-CONTAINING PROTEIN"/>
    <property type="match status" value="1"/>
</dbReference>
<protein>
    <submittedName>
        <fullName evidence="3">Leucine-rich repeat domain-containing protein</fullName>
    </submittedName>
</protein>
<organism evidence="3 4">
    <name type="scientific">Eubacterium limosum</name>
    <dbReference type="NCBI Taxonomy" id="1736"/>
    <lineage>
        <taxon>Bacteria</taxon>
        <taxon>Bacillati</taxon>
        <taxon>Bacillota</taxon>
        <taxon>Clostridia</taxon>
        <taxon>Eubacteriales</taxon>
        <taxon>Eubacteriaceae</taxon>
        <taxon>Eubacterium</taxon>
    </lineage>
</organism>
<dbReference type="InterPro" id="IPR032675">
    <property type="entry name" value="LRR_dom_sf"/>
</dbReference>
<feature type="signal peptide" evidence="2">
    <location>
        <begin position="1"/>
        <end position="31"/>
    </location>
</feature>
<accession>A0ABT5UVD7</accession>
<reference evidence="3 4" key="1">
    <citation type="submission" date="2023-02" db="EMBL/GenBank/DDBJ databases">
        <title>Comparative genome analysis of Eubacterium limosum species.</title>
        <authorList>
            <person name="Bak J.E."/>
        </authorList>
    </citation>
    <scope>NUCLEOTIDE SEQUENCE [LARGE SCALE GENOMIC DNA]</scope>
    <source>
        <strain evidence="3 4">KGMB01548</strain>
    </source>
</reference>
<dbReference type="EMBL" id="JAQSVD010000008">
    <property type="protein sequence ID" value="MDE1471442.1"/>
    <property type="molecule type" value="Genomic_DNA"/>
</dbReference>
<feature type="region of interest" description="Disordered" evidence="1">
    <location>
        <begin position="725"/>
        <end position="749"/>
    </location>
</feature>
<dbReference type="Gene3D" id="3.40.50.12480">
    <property type="match status" value="2"/>
</dbReference>
<dbReference type="InterPro" id="IPR053139">
    <property type="entry name" value="Surface_bspA-like"/>
</dbReference>
<evidence type="ECO:0000313" key="3">
    <source>
        <dbReference type="EMBL" id="MDE1471442.1"/>
    </source>
</evidence>
<feature type="compositionally biased region" description="Basic and acidic residues" evidence="1">
    <location>
        <begin position="732"/>
        <end position="742"/>
    </location>
</feature>
<evidence type="ECO:0000256" key="1">
    <source>
        <dbReference type="SAM" id="MobiDB-lite"/>
    </source>
</evidence>
<gene>
    <name evidence="3" type="ORF">PTZ04_14375</name>
</gene>
<dbReference type="SUPFAM" id="SSF52058">
    <property type="entry name" value="L domain-like"/>
    <property type="match status" value="2"/>
</dbReference>
<dbReference type="InterPro" id="IPR026906">
    <property type="entry name" value="LRR_5"/>
</dbReference>
<dbReference type="RefSeq" id="WP_274702880.1">
    <property type="nucleotide sequence ID" value="NZ_JAQSVD010000008.1"/>
</dbReference>
<feature type="chain" id="PRO_5045564971" evidence="2">
    <location>
        <begin position="32"/>
        <end position="749"/>
    </location>
</feature>
<dbReference type="Proteomes" id="UP001215087">
    <property type="component" value="Unassembled WGS sequence"/>
</dbReference>
<dbReference type="Pfam" id="PF13306">
    <property type="entry name" value="LRR_5"/>
    <property type="match status" value="2"/>
</dbReference>